<dbReference type="GeneID" id="77936477"/>
<proteinExistence type="predicted"/>
<reference evidence="1 2" key="1">
    <citation type="submission" date="2019-07" db="EMBL/GenBank/DDBJ databases">
        <authorList>
            <person name="Abdullah A."/>
            <person name="Lima G.C."/>
            <person name="Cuneo C.K."/>
            <person name="Ennest D.C."/>
            <person name="Fritz K.J."/>
            <person name="Johnson B.T."/>
            <person name="Larson S.M."/>
            <person name="Lemunyete M.N."/>
            <person name="Murray M.B."/>
            <person name="Osmond D.E."/>
            <person name="Patras K.A."/>
            <person name="Ransibrahmanakul S."/>
            <person name="Simpson K.A."/>
            <person name="Thull B.S."/>
            <person name="Wetzel S."/>
            <person name="Bonilla J.A."/>
            <person name="Klyczek K."/>
            <person name="Garlena R.A."/>
            <person name="Russell D.A."/>
            <person name="Pope W.H."/>
            <person name="Jacobs-Sera D."/>
            <person name="Hatfull G.F."/>
        </authorList>
    </citation>
    <scope>NUCLEOTIDE SEQUENCE [LARGE SCALE GENOMIC DNA]</scope>
</reference>
<evidence type="ECO:0000313" key="1">
    <source>
        <dbReference type="EMBL" id="QED11605.1"/>
    </source>
</evidence>
<dbReference type="Proteomes" id="UP000321915">
    <property type="component" value="Segment"/>
</dbReference>
<keyword evidence="2" id="KW-1185">Reference proteome</keyword>
<accession>A0A5B8WKK6</accession>
<sequence length="97" mass="10724">MTEQLSEKSVELEENTTAVVETAEEMIQTELPILMHRHGKPEIIGSAVIRRYRDRIELASKIDTESGLEFGSLLTSGYVEGLTLGGILNPQLAARLK</sequence>
<dbReference type="EMBL" id="MN183282">
    <property type="protein sequence ID" value="QED11605.1"/>
    <property type="molecule type" value="Genomic_DNA"/>
</dbReference>
<dbReference type="RefSeq" id="YP_010660481.1">
    <property type="nucleotide sequence ID" value="NC_070877.1"/>
</dbReference>
<name>A0A5B8WKK6_9CAUD</name>
<dbReference type="KEGG" id="vg:77936477"/>
<organism evidence="1 2">
    <name type="scientific">Arthrobacter phage Qui</name>
    <dbReference type="NCBI Taxonomy" id="2603260"/>
    <lineage>
        <taxon>Viruses</taxon>
        <taxon>Duplodnaviria</taxon>
        <taxon>Heunggongvirae</taxon>
        <taxon>Uroviricota</taxon>
        <taxon>Caudoviricetes</taxon>
        <taxon>Quivirus</taxon>
        <taxon>Quivirus qui</taxon>
    </lineage>
</organism>
<gene>
    <name evidence="1" type="primary">115</name>
    <name evidence="1" type="ORF">SEA_QUI_115</name>
</gene>
<protein>
    <submittedName>
        <fullName evidence="1">Uncharacterized protein</fullName>
    </submittedName>
</protein>
<evidence type="ECO:0000313" key="2">
    <source>
        <dbReference type="Proteomes" id="UP000321915"/>
    </source>
</evidence>